<protein>
    <submittedName>
        <fullName evidence="1">Uncharacterized protein</fullName>
    </submittedName>
</protein>
<comment type="caution">
    <text evidence="1">The sequence shown here is derived from an EMBL/GenBank/DDBJ whole genome shotgun (WGS) entry which is preliminary data.</text>
</comment>
<organism evidence="1 2">
    <name type="scientific">Chromobacterium fluminis</name>
    <dbReference type="NCBI Taxonomy" id="3044269"/>
    <lineage>
        <taxon>Bacteria</taxon>
        <taxon>Pseudomonadati</taxon>
        <taxon>Pseudomonadota</taxon>
        <taxon>Betaproteobacteria</taxon>
        <taxon>Neisseriales</taxon>
        <taxon>Chromobacteriaceae</taxon>
        <taxon>Chromobacterium</taxon>
    </lineage>
</organism>
<evidence type="ECO:0000313" key="2">
    <source>
        <dbReference type="Proteomes" id="UP001515641"/>
    </source>
</evidence>
<gene>
    <name evidence="1" type="ORF">HA052_15905</name>
</gene>
<dbReference type="RefSeq" id="WP_166452617.1">
    <property type="nucleotide sequence ID" value="NZ_JAAOMA010000022.1"/>
</dbReference>
<name>A0ABX0LBQ1_9NEIS</name>
<dbReference type="Proteomes" id="UP001515641">
    <property type="component" value="Unassembled WGS sequence"/>
</dbReference>
<dbReference type="EMBL" id="JAAOMA010000022">
    <property type="protein sequence ID" value="NHR06673.1"/>
    <property type="molecule type" value="Genomic_DNA"/>
</dbReference>
<keyword evidence="2" id="KW-1185">Reference proteome</keyword>
<proteinExistence type="predicted"/>
<sequence>MLTADELDAIRGAAANGFVMSQAIISHIDAQAARITELEQDAARLDSGCIRTLERDDFGEEHYCIRNGINLRAAIDAAMSTQAATERP</sequence>
<accession>A0ABX0LBQ1</accession>
<reference evidence="1 2" key="1">
    <citation type="submission" date="2020-03" db="EMBL/GenBank/DDBJ databases">
        <title>Draft genome sequence of environmentally isolated cultures.</title>
        <authorList>
            <person name="Wilson H.S."/>
            <person name="De Leon M.E."/>
        </authorList>
    </citation>
    <scope>NUCLEOTIDE SEQUENCE [LARGE SCALE GENOMIC DNA]</scope>
    <source>
        <strain evidence="1 2">HSC-31F16</strain>
    </source>
</reference>
<evidence type="ECO:0000313" key="1">
    <source>
        <dbReference type="EMBL" id="NHR06673.1"/>
    </source>
</evidence>